<feature type="transmembrane region" description="Helical" evidence="1">
    <location>
        <begin position="58"/>
        <end position="83"/>
    </location>
</feature>
<evidence type="ECO:0000313" key="5">
    <source>
        <dbReference type="Proteomes" id="UP000293902"/>
    </source>
</evidence>
<reference evidence="3 4" key="1">
    <citation type="submission" date="2018-06" db="EMBL/GenBank/DDBJ databases">
        <title>Complete Genome Sequence of Desulfobacter hydrogenophilus (DSM3380).</title>
        <authorList>
            <person name="Marietou A."/>
            <person name="Schreiber L."/>
            <person name="Marshall I."/>
            <person name="Jorgensen B."/>
        </authorList>
    </citation>
    <scope>NUCLEOTIDE SEQUENCE [LARGE SCALE GENOMIC DNA]</scope>
    <source>
        <strain evidence="3 4">DSM 3380</strain>
    </source>
</reference>
<dbReference type="NCBIfam" id="TIGR02046">
    <property type="entry name" value="sdhC_b558_fam"/>
    <property type="match status" value="1"/>
</dbReference>
<protein>
    <submittedName>
        <fullName evidence="2 3">Succinate dehydrogenase</fullName>
    </submittedName>
</protein>
<feature type="transmembrane region" description="Helical" evidence="1">
    <location>
        <begin position="104"/>
        <end position="125"/>
    </location>
</feature>
<dbReference type="Proteomes" id="UP000248798">
    <property type="component" value="Unassembled WGS sequence"/>
</dbReference>
<feature type="transmembrane region" description="Helical" evidence="1">
    <location>
        <begin position="20"/>
        <end position="38"/>
    </location>
</feature>
<dbReference type="GO" id="GO:0016020">
    <property type="term" value="C:membrane"/>
    <property type="evidence" value="ECO:0007669"/>
    <property type="project" value="InterPro"/>
</dbReference>
<organism evidence="3 4">
    <name type="scientific">Desulfobacter hydrogenophilus</name>
    <dbReference type="NCBI Taxonomy" id="2291"/>
    <lineage>
        <taxon>Bacteria</taxon>
        <taxon>Pseudomonadati</taxon>
        <taxon>Thermodesulfobacteriota</taxon>
        <taxon>Desulfobacteria</taxon>
        <taxon>Desulfobacterales</taxon>
        <taxon>Desulfobacteraceae</taxon>
        <taxon>Desulfobacter</taxon>
    </lineage>
</organism>
<evidence type="ECO:0000256" key="1">
    <source>
        <dbReference type="SAM" id="Phobius"/>
    </source>
</evidence>
<dbReference type="AlphaFoldDB" id="A0A328FC62"/>
<dbReference type="Proteomes" id="UP000293902">
    <property type="component" value="Chromosome"/>
</dbReference>
<evidence type="ECO:0000313" key="2">
    <source>
        <dbReference type="EMBL" id="QBH13925.1"/>
    </source>
</evidence>
<sequence length="213" mass="23268">MNWLVRTFSCSVAKKQFMAVTGLAFCLFLTSHLIGNLFVYGGKDAFNAYVEHLHSLGILIHIAEAGLIVFALIHIGMALILYFQNLAARPVKYKKKSNAGGRTLASATMPYTGLFILVFIAIHLIGLKFADHSTQTTFDVTAGVLSQPVYLVFYIVSSIVVAFHVNHGFWSAFQSFGASHPKYTPIVRGFGILFSLVIGVGFGFIPIALNMVS</sequence>
<keyword evidence="5" id="KW-1185">Reference proteome</keyword>
<dbReference type="SUPFAM" id="SSF81343">
    <property type="entry name" value="Fumarate reductase respiratory complex transmembrane subunits"/>
    <property type="match status" value="1"/>
</dbReference>
<dbReference type="Gene3D" id="1.20.1300.10">
    <property type="entry name" value="Fumarate reductase/succinate dehydrogenase, transmembrane subunit"/>
    <property type="match status" value="1"/>
</dbReference>
<dbReference type="RefSeq" id="WP_111956337.1">
    <property type="nucleotide sequence ID" value="NZ_CP036313.1"/>
</dbReference>
<evidence type="ECO:0000313" key="4">
    <source>
        <dbReference type="Proteomes" id="UP000248798"/>
    </source>
</evidence>
<accession>A0A328FC62</accession>
<dbReference type="OrthoDB" id="9802842at2"/>
<keyword evidence="1" id="KW-0812">Transmembrane</keyword>
<dbReference type="InterPro" id="IPR011138">
    <property type="entry name" value="Cytochrome_b-558"/>
</dbReference>
<dbReference type="CDD" id="cd03498">
    <property type="entry name" value="SQR_TypeB_2_TM"/>
    <property type="match status" value="1"/>
</dbReference>
<name>A0A328FC62_9BACT</name>
<gene>
    <name evidence="3" type="ORF">DO021_10290</name>
    <name evidence="2" type="ORF">EYB58_13920</name>
</gene>
<dbReference type="InterPro" id="IPR034804">
    <property type="entry name" value="SQR/QFR_C/D"/>
</dbReference>
<keyword evidence="1" id="KW-0472">Membrane</keyword>
<dbReference type="EMBL" id="CP036313">
    <property type="protein sequence ID" value="QBH13925.1"/>
    <property type="molecule type" value="Genomic_DNA"/>
</dbReference>
<proteinExistence type="predicted"/>
<dbReference type="EMBL" id="QLNI01000018">
    <property type="protein sequence ID" value="RAM02158.1"/>
    <property type="molecule type" value="Genomic_DNA"/>
</dbReference>
<evidence type="ECO:0000313" key="3">
    <source>
        <dbReference type="EMBL" id="RAM02158.1"/>
    </source>
</evidence>
<feature type="transmembrane region" description="Helical" evidence="1">
    <location>
        <begin position="186"/>
        <end position="209"/>
    </location>
</feature>
<feature type="transmembrane region" description="Helical" evidence="1">
    <location>
        <begin position="145"/>
        <end position="165"/>
    </location>
</feature>
<keyword evidence="1" id="KW-1133">Transmembrane helix</keyword>
<reference evidence="2 5" key="2">
    <citation type="submission" date="2019-02" db="EMBL/GenBank/DDBJ databases">
        <title>Complete genome sequence of Desulfobacter hydrogenophilus AcRS1.</title>
        <authorList>
            <person name="Marietou A."/>
            <person name="Lund M.B."/>
            <person name="Marshall I.P.G."/>
            <person name="Schreiber L."/>
            <person name="Jorgensen B."/>
        </authorList>
    </citation>
    <scope>NUCLEOTIDE SEQUENCE [LARGE SCALE GENOMIC DNA]</scope>
    <source>
        <strain evidence="2 5">AcRS1</strain>
    </source>
</reference>